<evidence type="ECO:0000259" key="3">
    <source>
        <dbReference type="Pfam" id="PF15923"/>
    </source>
</evidence>
<dbReference type="InterPro" id="IPR043385">
    <property type="entry name" value="GARRE1"/>
</dbReference>
<dbReference type="Gene3D" id="1.20.1270.60">
    <property type="entry name" value="Arfaptin homology (AH) domain/BAR domain"/>
    <property type="match status" value="1"/>
</dbReference>
<feature type="region of interest" description="Disordered" evidence="2">
    <location>
        <begin position="690"/>
        <end position="764"/>
    </location>
</feature>
<reference evidence="4" key="2">
    <citation type="journal article" date="2023" name="Science">
        <title>Genomic signatures of disease resistance in endangered staghorn corals.</title>
        <authorList>
            <person name="Vollmer S.V."/>
            <person name="Selwyn J.D."/>
            <person name="Despard B.A."/>
            <person name="Roesel C.L."/>
        </authorList>
    </citation>
    <scope>NUCLEOTIDE SEQUENCE</scope>
    <source>
        <strain evidence="4">K2</strain>
    </source>
</reference>
<dbReference type="SUPFAM" id="SSF103657">
    <property type="entry name" value="BAR/IMD domain-like"/>
    <property type="match status" value="1"/>
</dbReference>
<feature type="compositionally biased region" description="Basic and acidic residues" evidence="2">
    <location>
        <begin position="922"/>
        <end position="935"/>
    </location>
</feature>
<gene>
    <name evidence="4" type="ORF">P5673_029417</name>
</gene>
<protein>
    <submittedName>
        <fullName evidence="4">Granule associated Rac and RHOG effector protein 1</fullName>
    </submittedName>
</protein>
<feature type="compositionally biased region" description="Basic and acidic residues" evidence="2">
    <location>
        <begin position="953"/>
        <end position="966"/>
    </location>
</feature>
<feature type="compositionally biased region" description="Acidic residues" evidence="2">
    <location>
        <begin position="703"/>
        <end position="713"/>
    </location>
</feature>
<sequence length="1380" mass="151824">MHSVRYLSYHQWKESKGDTNKSSTYHQKLLANVENLETNVGAIDKLITGYLDATKAFCGAGSQLAEAFSTVLKETPLLEISQQLKQVVEEIDHVAHKSSVHITSQILGTLCEFTATLPGLKRAIEAHKRSAQNYESCQENLEVLEKDDSAVNGDSMRLKTTRQRFRAATEELVTEEEKLYRSFSEVEENRVKSSFATHPPPLVEVDQASTCSYPRCMPTASSVADSSHNLILCDEAQFLLSSADLTSSLGGFHEIGDYLRDREVTLALKDATATWISLAQSNQALRHGYVLSREQLQVLMQIGQGELTDPDRKELIQKVNTLLKKICGKTVLNEEIHVSKYQKKIDHMSKLNYKKEFERAPTPEADIPAGFHRNPRGIELALKGCCSEMEAMAAGGVTEVSTAQAMEQQILKFIPKLQLTIGYVMTEMCSSPSKANDYFKSKMHCIRDLVSSVAKQNDIPLNCETLDMFVLMVLYEACSPVSSSAAKTAVQLLFGRAHLSSGDIVVRALASHQCGPVLIPRLCFIQYWPKVQYHSKVTVKPSKEKNTRLARVYVKGASVHVEVSNSWIITEDTSTFSCLLKDLDMASPLGTVDSLYTSKFSLMDYLEDKERPLPAIHIKRRDLSKPPVSLSKLETSQCSKHKSFRKTFTKATSRIFSRKMGTAKANNLPNAGIDAGNQVAVSGAGTRNELIGNHTSVASSTDTGDDHDTDIEDPLPLPPPRPRHWAKRAKEQSMMPDCNSSSTVKPDNEHSKTDNASDWSRSIPQFPLPTFKSTMQSCQSELSLASQEELTEVINFLSGAPIKRRLLNDDDSNRSVAESHMTPVDSGLGSIYSGALSSVTQGSVAPVLVESKINDKTKQPENMSETKESSSSHNLDLVLDCTDNEMSQNREKTKMVSMETQTSPTTEVCPVVIDKPTNGNGQKRDQRQDSGEKNKRNSQASSKVGRKYKNKKDKNVDANTESKEKTASLQSASRQQKKESSPVNIVKINAPVTSPTPTSSAQDVKQVEAIKKISPTHVTVSSDKSDDSKTVSISRSLRSVWENASPPADGFDVLSSKEGSPLRKKDIHGSQDTLYHSCWSLSDFPGNSNNGDDEKEDAKSLNESMLPSNSSTGLLDLGLKWPSYGNGVHGNPVWANIPSMSDSNWSQSQEALSESASGRGKSVFSLGLGITGPDMLAAARGGSCDAVHNERMSFMPNVGKPWSTENLAQTCCQKSCVIKGKPRYYTAGIEVLAATDTPWPTRDSSPPLLWSKAASVTEETFRPQQHQHPLPSQHFSDPFLPRENYWLQGRGPTAASAYLHPSHARFNSNLQRQRAFDNVQSHGMLGNLPRGHSTTSIQPSFHPGIAGYGKQSQPVTRSHLQVPGHFAIGHGSHHNSNPRF</sequence>
<feature type="compositionally biased region" description="Basic and acidic residues" evidence="2">
    <location>
        <begin position="852"/>
        <end position="870"/>
    </location>
</feature>
<dbReference type="Pfam" id="PF15923">
    <property type="entry name" value="DUF4745"/>
    <property type="match status" value="1"/>
</dbReference>
<dbReference type="GO" id="GO:0016601">
    <property type="term" value="P:Rac protein signal transduction"/>
    <property type="evidence" value="ECO:0007669"/>
    <property type="project" value="TreeGrafter"/>
</dbReference>
<dbReference type="EMBL" id="JARQWQ010000117">
    <property type="protein sequence ID" value="KAK2549968.1"/>
    <property type="molecule type" value="Genomic_DNA"/>
</dbReference>
<evidence type="ECO:0000256" key="2">
    <source>
        <dbReference type="SAM" id="MobiDB-lite"/>
    </source>
</evidence>
<evidence type="ECO:0000256" key="1">
    <source>
        <dbReference type="SAM" id="Coils"/>
    </source>
</evidence>
<feature type="compositionally biased region" description="Basic and acidic residues" evidence="2">
    <location>
        <begin position="746"/>
        <end position="755"/>
    </location>
</feature>
<reference evidence="4" key="1">
    <citation type="journal article" date="2023" name="G3 (Bethesda)">
        <title>Whole genome assembly and annotation of the endangered Caribbean coral Acropora cervicornis.</title>
        <authorList>
            <person name="Selwyn J.D."/>
            <person name="Vollmer S.V."/>
        </authorList>
    </citation>
    <scope>NUCLEOTIDE SEQUENCE</scope>
    <source>
        <strain evidence="4">K2</strain>
    </source>
</reference>
<dbReference type="GO" id="GO:1905762">
    <property type="term" value="F:CCR4-NOT complex binding"/>
    <property type="evidence" value="ECO:0007669"/>
    <property type="project" value="TreeGrafter"/>
</dbReference>
<feature type="region of interest" description="Disordered" evidence="2">
    <location>
        <begin position="851"/>
        <end position="1004"/>
    </location>
</feature>
<accession>A0AAD9PVR4</accession>
<dbReference type="PANTHER" id="PTHR15703">
    <property type="entry name" value="RIKEN CDNA 4931406P16 GENE"/>
    <property type="match status" value="1"/>
</dbReference>
<dbReference type="InterPro" id="IPR031813">
    <property type="entry name" value="DUF4745"/>
</dbReference>
<name>A0AAD9PVR4_ACRCE</name>
<proteinExistence type="predicted"/>
<organism evidence="4 5">
    <name type="scientific">Acropora cervicornis</name>
    <name type="common">Staghorn coral</name>
    <dbReference type="NCBI Taxonomy" id="6130"/>
    <lineage>
        <taxon>Eukaryota</taxon>
        <taxon>Metazoa</taxon>
        <taxon>Cnidaria</taxon>
        <taxon>Anthozoa</taxon>
        <taxon>Hexacorallia</taxon>
        <taxon>Scleractinia</taxon>
        <taxon>Astrocoeniina</taxon>
        <taxon>Acroporidae</taxon>
        <taxon>Acropora</taxon>
    </lineage>
</organism>
<feature type="coiled-coil region" evidence="1">
    <location>
        <begin position="127"/>
        <end position="178"/>
    </location>
</feature>
<keyword evidence="1" id="KW-0175">Coiled coil</keyword>
<feature type="compositionally biased region" description="Polar residues" evidence="2">
    <location>
        <begin position="991"/>
        <end position="1003"/>
    </location>
</feature>
<dbReference type="Proteomes" id="UP001249851">
    <property type="component" value="Unassembled WGS sequence"/>
</dbReference>
<feature type="region of interest" description="Disordered" evidence="2">
    <location>
        <begin position="1042"/>
        <end position="1067"/>
    </location>
</feature>
<comment type="caution">
    <text evidence="4">The sequence shown here is derived from an EMBL/GenBank/DDBJ whole genome shotgun (WGS) entry which is preliminary data.</text>
</comment>
<evidence type="ECO:0000313" key="5">
    <source>
        <dbReference type="Proteomes" id="UP001249851"/>
    </source>
</evidence>
<evidence type="ECO:0000313" key="4">
    <source>
        <dbReference type="EMBL" id="KAK2549968.1"/>
    </source>
</evidence>
<feature type="domain" description="DUF4745" evidence="3">
    <location>
        <begin position="38"/>
        <end position="125"/>
    </location>
</feature>
<dbReference type="PANTHER" id="PTHR15703:SF3">
    <property type="entry name" value="GRANULE ASSOCIATED RAC AND RHOG EFFECTOR PROTEIN 1"/>
    <property type="match status" value="1"/>
</dbReference>
<keyword evidence="5" id="KW-1185">Reference proteome</keyword>
<dbReference type="InterPro" id="IPR027267">
    <property type="entry name" value="AH/BAR_dom_sf"/>
</dbReference>
<feature type="region of interest" description="Disordered" evidence="2">
    <location>
        <begin position="1086"/>
        <end position="1107"/>
    </location>
</feature>